<evidence type="ECO:0000313" key="3">
    <source>
        <dbReference type="Proteomes" id="UP001522905"/>
    </source>
</evidence>
<dbReference type="PANTHER" id="PTHR40588">
    <property type="entry name" value="MRNA INTERFERASE TOXIN YAFQ"/>
    <property type="match status" value="1"/>
</dbReference>
<dbReference type="Gene3D" id="3.30.2310.20">
    <property type="entry name" value="RelE-like"/>
    <property type="match status" value="1"/>
</dbReference>
<dbReference type="EMBL" id="JAJIAO010000011">
    <property type="protein sequence ID" value="MCK8625206.1"/>
    <property type="molecule type" value="Genomic_DNA"/>
</dbReference>
<keyword evidence="3" id="KW-1185">Reference proteome</keyword>
<accession>A0ABT0I3D6</accession>
<organism evidence="2 3">
    <name type="scientific">Apilactobacillus xinyiensis</name>
    <dbReference type="NCBI Taxonomy" id="2841032"/>
    <lineage>
        <taxon>Bacteria</taxon>
        <taxon>Bacillati</taxon>
        <taxon>Bacillota</taxon>
        <taxon>Bacilli</taxon>
        <taxon>Lactobacillales</taxon>
        <taxon>Lactobacillaceae</taxon>
        <taxon>Apilactobacillus</taxon>
    </lineage>
</organism>
<dbReference type="InterPro" id="IPR007712">
    <property type="entry name" value="RelE/ParE_toxin"/>
</dbReference>
<proteinExistence type="predicted"/>
<reference evidence="2 3" key="1">
    <citation type="submission" date="2021-11" db="EMBL/GenBank/DDBJ databases">
        <title>Comparative genomics of bee honey and flower isolates.</title>
        <authorList>
            <person name="Bechtner J.D."/>
            <person name="Gallus M.K."/>
            <person name="Ehrmann M."/>
        </authorList>
    </citation>
    <scope>NUCLEOTIDE SEQUENCE [LARGE SCALE GENOMIC DNA]</scope>
    <source>
        <strain evidence="2 3">M161</strain>
    </source>
</reference>
<dbReference type="InterPro" id="IPR004386">
    <property type="entry name" value="Toxin_YafQ-like"/>
</dbReference>
<dbReference type="SUPFAM" id="SSF143011">
    <property type="entry name" value="RelE-like"/>
    <property type="match status" value="1"/>
</dbReference>
<dbReference type="PIRSF" id="PIRSF006156">
    <property type="entry name" value="YafQ"/>
    <property type="match status" value="1"/>
</dbReference>
<keyword evidence="1" id="KW-1277">Toxin-antitoxin system</keyword>
<gene>
    <name evidence="2" type="ORF">LNP07_06715</name>
</gene>
<name>A0ABT0I3D6_9LACO</name>
<dbReference type="Proteomes" id="UP001522905">
    <property type="component" value="Unassembled WGS sequence"/>
</dbReference>
<dbReference type="InterPro" id="IPR035093">
    <property type="entry name" value="RelE/ParE_toxin_dom_sf"/>
</dbReference>
<dbReference type="RefSeq" id="WP_248601925.1">
    <property type="nucleotide sequence ID" value="NZ_JAJIAO010000011.1"/>
</dbReference>
<protein>
    <submittedName>
        <fullName evidence="2">Type II toxin-antitoxin system YafQ family toxin</fullName>
    </submittedName>
</protein>
<evidence type="ECO:0000256" key="1">
    <source>
        <dbReference type="ARBA" id="ARBA00022649"/>
    </source>
</evidence>
<sequence length="91" mass="11139">MKIKYTQTFKRDYKRFNKKHYDMSKLDSAINAILEQNKNELIRFKDHRLIGEWSGFRELHLESNWLLIYRIEAECLYLTLTRLGSHNDLFK</sequence>
<dbReference type="NCBIfam" id="TIGR02385">
    <property type="entry name" value="RelE_StbE"/>
    <property type="match status" value="1"/>
</dbReference>
<dbReference type="PANTHER" id="PTHR40588:SF1">
    <property type="entry name" value="MRNA INTERFERASE TOXIN YAFQ"/>
    <property type="match status" value="1"/>
</dbReference>
<comment type="caution">
    <text evidence="2">The sequence shown here is derived from an EMBL/GenBank/DDBJ whole genome shotgun (WGS) entry which is preliminary data.</text>
</comment>
<evidence type="ECO:0000313" key="2">
    <source>
        <dbReference type="EMBL" id="MCK8625206.1"/>
    </source>
</evidence>
<dbReference type="Pfam" id="PF15738">
    <property type="entry name" value="YafQ_toxin"/>
    <property type="match status" value="1"/>
</dbReference>